<dbReference type="AlphaFoldDB" id="L1J9U3"/>
<feature type="compositionally biased region" description="Basic and acidic residues" evidence="2">
    <location>
        <begin position="473"/>
        <end position="484"/>
    </location>
</feature>
<feature type="region of interest" description="Disordered" evidence="2">
    <location>
        <begin position="473"/>
        <end position="495"/>
    </location>
</feature>
<feature type="coiled-coil region" evidence="1">
    <location>
        <begin position="500"/>
        <end position="535"/>
    </location>
</feature>
<evidence type="ECO:0000256" key="2">
    <source>
        <dbReference type="SAM" id="MobiDB-lite"/>
    </source>
</evidence>
<evidence type="ECO:0000256" key="1">
    <source>
        <dbReference type="SAM" id="Coils"/>
    </source>
</evidence>
<protein>
    <submittedName>
        <fullName evidence="3 4">Uncharacterized protein</fullName>
    </submittedName>
</protein>
<feature type="region of interest" description="Disordered" evidence="2">
    <location>
        <begin position="338"/>
        <end position="360"/>
    </location>
</feature>
<feature type="region of interest" description="Disordered" evidence="2">
    <location>
        <begin position="441"/>
        <end position="460"/>
    </location>
</feature>
<reference evidence="3 5" key="1">
    <citation type="journal article" date="2012" name="Nature">
        <title>Algal genomes reveal evolutionary mosaicism and the fate of nucleomorphs.</title>
        <authorList>
            <consortium name="DOE Joint Genome Institute"/>
            <person name="Curtis B.A."/>
            <person name="Tanifuji G."/>
            <person name="Burki F."/>
            <person name="Gruber A."/>
            <person name="Irimia M."/>
            <person name="Maruyama S."/>
            <person name="Arias M.C."/>
            <person name="Ball S.G."/>
            <person name="Gile G.H."/>
            <person name="Hirakawa Y."/>
            <person name="Hopkins J.F."/>
            <person name="Kuo A."/>
            <person name="Rensing S.A."/>
            <person name="Schmutz J."/>
            <person name="Symeonidi A."/>
            <person name="Elias M."/>
            <person name="Eveleigh R.J."/>
            <person name="Herman E.K."/>
            <person name="Klute M.J."/>
            <person name="Nakayama T."/>
            <person name="Obornik M."/>
            <person name="Reyes-Prieto A."/>
            <person name="Armbrust E.V."/>
            <person name="Aves S.J."/>
            <person name="Beiko R.G."/>
            <person name="Coutinho P."/>
            <person name="Dacks J.B."/>
            <person name="Durnford D.G."/>
            <person name="Fast N.M."/>
            <person name="Green B.R."/>
            <person name="Grisdale C.J."/>
            <person name="Hempel F."/>
            <person name="Henrissat B."/>
            <person name="Hoppner M.P."/>
            <person name="Ishida K."/>
            <person name="Kim E."/>
            <person name="Koreny L."/>
            <person name="Kroth P.G."/>
            <person name="Liu Y."/>
            <person name="Malik S.B."/>
            <person name="Maier U.G."/>
            <person name="McRose D."/>
            <person name="Mock T."/>
            <person name="Neilson J.A."/>
            <person name="Onodera N.T."/>
            <person name="Poole A.M."/>
            <person name="Pritham E.J."/>
            <person name="Richards T.A."/>
            <person name="Rocap G."/>
            <person name="Roy S.W."/>
            <person name="Sarai C."/>
            <person name="Schaack S."/>
            <person name="Shirato S."/>
            <person name="Slamovits C.H."/>
            <person name="Spencer D.F."/>
            <person name="Suzuki S."/>
            <person name="Worden A.Z."/>
            <person name="Zauner S."/>
            <person name="Barry K."/>
            <person name="Bell C."/>
            <person name="Bharti A.K."/>
            <person name="Crow J.A."/>
            <person name="Grimwood J."/>
            <person name="Kramer R."/>
            <person name="Lindquist E."/>
            <person name="Lucas S."/>
            <person name="Salamov A."/>
            <person name="McFadden G.I."/>
            <person name="Lane C.E."/>
            <person name="Keeling P.J."/>
            <person name="Gray M.W."/>
            <person name="Grigoriev I.V."/>
            <person name="Archibald J.M."/>
        </authorList>
    </citation>
    <scope>NUCLEOTIDE SEQUENCE</scope>
    <source>
        <strain evidence="3 5">CCMP2712</strain>
    </source>
</reference>
<gene>
    <name evidence="3" type="ORF">GUITHDRAFT_108918</name>
</gene>
<dbReference type="PaxDb" id="55529-EKX45276"/>
<dbReference type="Proteomes" id="UP000011087">
    <property type="component" value="Unassembled WGS sequence"/>
</dbReference>
<organism evidence="3">
    <name type="scientific">Guillardia theta (strain CCMP2712)</name>
    <name type="common">Cryptophyte</name>
    <dbReference type="NCBI Taxonomy" id="905079"/>
    <lineage>
        <taxon>Eukaryota</taxon>
        <taxon>Cryptophyceae</taxon>
        <taxon>Pyrenomonadales</taxon>
        <taxon>Geminigeraceae</taxon>
        <taxon>Guillardia</taxon>
    </lineage>
</organism>
<dbReference type="KEGG" id="gtt:GUITHDRAFT_108918"/>
<evidence type="ECO:0000313" key="3">
    <source>
        <dbReference type="EMBL" id="EKX45276.1"/>
    </source>
</evidence>
<sequence length="568" mass="62969">MLEASVYLWNGGGMRRGVAVCAAVALAMATAVLIATGGKSNDNGVRGGAVALGGREGEAARGEEDSHGRGLGMYERIMQAVMNFDQNATDCDGLGAICAIGLKNKKNPDDLTSQMAQDWLAQQPWDDVPYEFCSAFTDLNEEELEACLTHFLKPLKILNRESSANSSAQNSTALITDDPRWLLCYHAATSSEDKERCIKYIHEVTQGDYASACLNVNSEEEQKRCSRVEGAIRNAELLIERQNVSAPANTSDSLNASRAEMERELQEQNKTEKMLDDMQPKLRDMFSSVMSARKEDADVVGGMEALLNETLNEDAMNASELLKPAMRYREVEFGKEEHEYIQSHPRQRATPTSLKETSPWRLGAATSKRAAKFEEVRDQQSLLQKSFHSLSAVRPKANFNGQGTRSWRRAGKVLSTGQRSTLGGREASSDNLGSLVAMVKSEKRRQQQIGLPANGRGHDAKRMDFGQLKAAVKKEEERDRREDEGFPPGKMSSQHMKLLDSQIEEKRRSLRQHLANAQQEDRMQAESEKKMLKLEGSDKNLVNVVSALAVAGQAGKESAHMLSRYLHR</sequence>
<evidence type="ECO:0000313" key="4">
    <source>
        <dbReference type="EnsemblProtists" id="EKX45276"/>
    </source>
</evidence>
<keyword evidence="5" id="KW-1185">Reference proteome</keyword>
<reference evidence="4" key="3">
    <citation type="submission" date="2015-06" db="UniProtKB">
        <authorList>
            <consortium name="EnsemblProtists"/>
        </authorList>
    </citation>
    <scope>IDENTIFICATION</scope>
</reference>
<proteinExistence type="predicted"/>
<evidence type="ECO:0000313" key="5">
    <source>
        <dbReference type="Proteomes" id="UP000011087"/>
    </source>
</evidence>
<dbReference type="HOGENOM" id="CLU_480177_0_0_1"/>
<dbReference type="RefSeq" id="XP_005832256.1">
    <property type="nucleotide sequence ID" value="XM_005832199.1"/>
</dbReference>
<feature type="region of interest" description="Disordered" evidence="2">
    <location>
        <begin position="245"/>
        <end position="264"/>
    </location>
</feature>
<keyword evidence="1" id="KW-0175">Coiled coil</keyword>
<accession>L1J9U3</accession>
<feature type="compositionally biased region" description="Polar residues" evidence="2">
    <location>
        <begin position="245"/>
        <end position="256"/>
    </location>
</feature>
<dbReference type="GeneID" id="17301979"/>
<dbReference type="EnsemblProtists" id="EKX45276">
    <property type="protein sequence ID" value="EKX45276"/>
    <property type="gene ID" value="GUITHDRAFT_108918"/>
</dbReference>
<dbReference type="EMBL" id="JH993000">
    <property type="protein sequence ID" value="EKX45276.1"/>
    <property type="molecule type" value="Genomic_DNA"/>
</dbReference>
<reference evidence="5" key="2">
    <citation type="submission" date="2012-11" db="EMBL/GenBank/DDBJ databases">
        <authorList>
            <person name="Kuo A."/>
            <person name="Curtis B.A."/>
            <person name="Tanifuji G."/>
            <person name="Burki F."/>
            <person name="Gruber A."/>
            <person name="Irimia M."/>
            <person name="Maruyama S."/>
            <person name="Arias M.C."/>
            <person name="Ball S.G."/>
            <person name="Gile G.H."/>
            <person name="Hirakawa Y."/>
            <person name="Hopkins J.F."/>
            <person name="Rensing S.A."/>
            <person name="Schmutz J."/>
            <person name="Symeonidi A."/>
            <person name="Elias M."/>
            <person name="Eveleigh R.J."/>
            <person name="Herman E.K."/>
            <person name="Klute M.J."/>
            <person name="Nakayama T."/>
            <person name="Obornik M."/>
            <person name="Reyes-Prieto A."/>
            <person name="Armbrust E.V."/>
            <person name="Aves S.J."/>
            <person name="Beiko R.G."/>
            <person name="Coutinho P."/>
            <person name="Dacks J.B."/>
            <person name="Durnford D.G."/>
            <person name="Fast N.M."/>
            <person name="Green B.R."/>
            <person name="Grisdale C."/>
            <person name="Hempe F."/>
            <person name="Henrissat B."/>
            <person name="Hoppner M.P."/>
            <person name="Ishida K.-I."/>
            <person name="Kim E."/>
            <person name="Koreny L."/>
            <person name="Kroth P.G."/>
            <person name="Liu Y."/>
            <person name="Malik S.-B."/>
            <person name="Maier U.G."/>
            <person name="McRose D."/>
            <person name="Mock T."/>
            <person name="Neilson J.A."/>
            <person name="Onodera N.T."/>
            <person name="Poole A.M."/>
            <person name="Pritham E.J."/>
            <person name="Richards T.A."/>
            <person name="Rocap G."/>
            <person name="Roy S.W."/>
            <person name="Sarai C."/>
            <person name="Schaack S."/>
            <person name="Shirato S."/>
            <person name="Slamovits C.H."/>
            <person name="Spencer D.F."/>
            <person name="Suzuki S."/>
            <person name="Worden A.Z."/>
            <person name="Zauner S."/>
            <person name="Barry K."/>
            <person name="Bell C."/>
            <person name="Bharti A.K."/>
            <person name="Crow J.A."/>
            <person name="Grimwood J."/>
            <person name="Kramer R."/>
            <person name="Lindquist E."/>
            <person name="Lucas S."/>
            <person name="Salamov A."/>
            <person name="McFadden G.I."/>
            <person name="Lane C.E."/>
            <person name="Keeling P.J."/>
            <person name="Gray M.W."/>
            <person name="Grigoriev I.V."/>
            <person name="Archibald J.M."/>
        </authorList>
    </citation>
    <scope>NUCLEOTIDE SEQUENCE</scope>
    <source>
        <strain evidence="5">CCMP2712</strain>
    </source>
</reference>
<name>L1J9U3_GUITC</name>